<proteinExistence type="inferred from homology"/>
<protein>
    <submittedName>
        <fullName evidence="5">L-allo-threonine aldolase</fullName>
        <ecNumber evidence="5">4.1.2.49</ecNumber>
    </submittedName>
</protein>
<dbReference type="Proteomes" id="UP000216052">
    <property type="component" value="Chromosome"/>
</dbReference>
<dbReference type="GO" id="GO:0008732">
    <property type="term" value="F:L-allo-threonine aldolase activity"/>
    <property type="evidence" value="ECO:0007669"/>
    <property type="project" value="UniProtKB-EC"/>
</dbReference>
<dbReference type="InterPro" id="IPR023603">
    <property type="entry name" value="Low_specificity_L-TA-like"/>
</dbReference>
<dbReference type="SUPFAM" id="SSF53383">
    <property type="entry name" value="PLP-dependent transferases"/>
    <property type="match status" value="1"/>
</dbReference>
<accession>A0ABZ3IVY8</accession>
<dbReference type="EMBL" id="CP155571">
    <property type="protein sequence ID" value="XFO70223.1"/>
    <property type="molecule type" value="Genomic_DNA"/>
</dbReference>
<dbReference type="PANTHER" id="PTHR48097:SF9">
    <property type="entry name" value="L-THREONINE ALDOLASE"/>
    <property type="match status" value="1"/>
</dbReference>
<dbReference type="Gene3D" id="3.90.1150.10">
    <property type="entry name" value="Aspartate Aminotransferase, domain 1"/>
    <property type="match status" value="1"/>
</dbReference>
<evidence type="ECO:0000313" key="5">
    <source>
        <dbReference type="EMBL" id="XFO70223.1"/>
    </source>
</evidence>
<organism evidence="5 6">
    <name type="scientific">Sporomusa acidovorans (strain ATCC 49682 / DSM 3132 / Mol)</name>
    <dbReference type="NCBI Taxonomy" id="1123286"/>
    <lineage>
        <taxon>Bacteria</taxon>
        <taxon>Bacillati</taxon>
        <taxon>Bacillota</taxon>
        <taxon>Negativicutes</taxon>
        <taxon>Selenomonadales</taxon>
        <taxon>Sporomusaceae</taxon>
        <taxon>Sporomusa</taxon>
    </lineage>
</organism>
<dbReference type="InterPro" id="IPR015424">
    <property type="entry name" value="PyrdxlP-dep_Trfase"/>
</dbReference>
<evidence type="ECO:0000259" key="4">
    <source>
        <dbReference type="Pfam" id="PF01212"/>
    </source>
</evidence>
<keyword evidence="5" id="KW-0456">Lyase</keyword>
<comment type="cofactor">
    <cofactor evidence="1">
        <name>pyridoxal 5'-phosphate</name>
        <dbReference type="ChEBI" id="CHEBI:597326"/>
    </cofactor>
</comment>
<dbReference type="NCBIfam" id="NF041359">
    <property type="entry name" value="GntG_guanitoxin"/>
    <property type="match status" value="1"/>
</dbReference>
<sequence>MEIVDLRSDTVTKPTAAMRQAMFEAEVGDDGYGEDPTVQELEKLAAQMTGKEAGLFVTSGTQGNQLAVMVHAGKCSEVICEATAHMFGSETGGMAALTGAQPYPVIAPDGKLTPELIEPAIRKKKMNVPSTSLIAVENTHNSAGGVYYTPPELAAIKEVATQYALPVHMDGARIFNAAVAQNIPVADLARYADSMQMCLSKGLCAPVGSVLVGSADFIRQARRYRRLLGGGMRQVGIIAAAGIVALKTMVSRLSEDHAHARLLGEAVAATKLNTDLAKVQTNIVMADVSPLGMQAAQFVEILREHNIRASEYGKYKVRMVTHHDVSADQIQYAIKVLKKIAG</sequence>
<keyword evidence="3" id="KW-0663">Pyridoxal phosphate</keyword>
<dbReference type="EC" id="4.1.2.49" evidence="5"/>
<dbReference type="PANTHER" id="PTHR48097">
    <property type="entry name" value="L-THREONINE ALDOLASE-RELATED"/>
    <property type="match status" value="1"/>
</dbReference>
<dbReference type="InterPro" id="IPR015421">
    <property type="entry name" value="PyrdxlP-dep_Trfase_major"/>
</dbReference>
<dbReference type="InterPro" id="IPR001597">
    <property type="entry name" value="ArAA_b-elim_lyase/Thr_aldolase"/>
</dbReference>
<comment type="similarity">
    <text evidence="2">Belongs to the threonine aldolase family.</text>
</comment>
<evidence type="ECO:0000256" key="1">
    <source>
        <dbReference type="ARBA" id="ARBA00001933"/>
    </source>
</evidence>
<reference evidence="5" key="1">
    <citation type="submission" date="2024-05" db="EMBL/GenBank/DDBJ databases">
        <title>Isolation and characterization of Sporomusa carbonis sp. nov., a carboxydotrophic hydrogenogen in the genus of Sporomusa isolated from a charcoal burning pile.</title>
        <authorList>
            <person name="Boeer T."/>
            <person name="Rosenbaum F."/>
            <person name="Eysell L."/>
            <person name="Mueller V."/>
            <person name="Daniel R."/>
            <person name="Poehlein A."/>
        </authorList>
    </citation>
    <scope>NUCLEOTIDE SEQUENCE [LARGE SCALE GENOMIC DNA]</scope>
    <source>
        <strain evidence="5">DSM 3132</strain>
    </source>
</reference>
<evidence type="ECO:0000256" key="3">
    <source>
        <dbReference type="ARBA" id="ARBA00022898"/>
    </source>
</evidence>
<evidence type="ECO:0000256" key="2">
    <source>
        <dbReference type="ARBA" id="ARBA00006966"/>
    </source>
</evidence>
<name>A0ABZ3IVY8_SPOA4</name>
<dbReference type="InterPro" id="IPR015422">
    <property type="entry name" value="PyrdxlP-dep_Trfase_small"/>
</dbReference>
<dbReference type="RefSeq" id="WP_093796148.1">
    <property type="nucleotide sequence ID" value="NZ_CP155571.1"/>
</dbReference>
<gene>
    <name evidence="5" type="primary">ltaA</name>
    <name evidence="5" type="ORF">SPACI_002110</name>
</gene>
<keyword evidence="6" id="KW-1185">Reference proteome</keyword>
<dbReference type="Pfam" id="PF01212">
    <property type="entry name" value="Beta_elim_lyase"/>
    <property type="match status" value="1"/>
</dbReference>
<feature type="domain" description="Aromatic amino acid beta-eliminating lyase/threonine aldolase" evidence="4">
    <location>
        <begin position="5"/>
        <end position="288"/>
    </location>
</feature>
<dbReference type="CDD" id="cd06502">
    <property type="entry name" value="TA_like"/>
    <property type="match status" value="1"/>
</dbReference>
<evidence type="ECO:0000313" key="6">
    <source>
        <dbReference type="Proteomes" id="UP000216052"/>
    </source>
</evidence>
<dbReference type="Gene3D" id="3.40.640.10">
    <property type="entry name" value="Type I PLP-dependent aspartate aminotransferase-like (Major domain)"/>
    <property type="match status" value="1"/>
</dbReference>
<dbReference type="PIRSF" id="PIRSF017617">
    <property type="entry name" value="Thr_aldolase"/>
    <property type="match status" value="1"/>
</dbReference>